<proteinExistence type="predicted"/>
<sequence length="373" mass="40509">MPDAIDTPISDPCDDLLAMSGDAERLARRVAGRPLPFTLGIYGAWGEGKTTLANLVSHYLGQQDGWRDRRFIEFSAWPYVTADAVWRALLETVARAVYKVPVDRDATRGPARSLPARLRSLLLGEVFPSSTEKSDEEQRGDDFERLMATFGRATAVASRAVSDAESARQLSTLAGLVVDIAAAVGSPLGPIRGLLGKGPDTAAKKTAERSVATVEEMRQGVRELFRAASHPRTVVLIDDLDRCLPEVAFDVLETIKIFLSESAEAEASCLFIVAVDQLVLYRGLSARVGGVNAIKQVDARMYLEKVIQMGIAVSAVRDSSSDRFIAAQFPEWVGAADLIDIATRGNPRRLKQQCDLLAFGFEREQAEKGGESA</sequence>
<dbReference type="RefSeq" id="WP_154226508.1">
    <property type="nucleotide sequence ID" value="NZ_CP045309.1"/>
</dbReference>
<dbReference type="InterPro" id="IPR027417">
    <property type="entry name" value="P-loop_NTPase"/>
</dbReference>
<dbReference type="InterPro" id="IPR052754">
    <property type="entry name" value="NTPase_KAP_P-loop"/>
</dbReference>
<dbReference type="Proteomes" id="UP000477779">
    <property type="component" value="Unassembled WGS sequence"/>
</dbReference>
<keyword evidence="4" id="KW-1185">Reference proteome</keyword>
<evidence type="ECO:0000313" key="5">
    <source>
        <dbReference type="Proteomes" id="UP000477779"/>
    </source>
</evidence>
<organism evidence="2 5">
    <name type="scientific">Micromonospora terminaliae</name>
    <dbReference type="NCBI Taxonomy" id="1914461"/>
    <lineage>
        <taxon>Bacteria</taxon>
        <taxon>Bacillati</taxon>
        <taxon>Actinomycetota</taxon>
        <taxon>Actinomycetes</taxon>
        <taxon>Micromonosporales</taxon>
        <taxon>Micromonosporaceae</taxon>
        <taxon>Micromonospora</taxon>
    </lineage>
</organism>
<gene>
    <name evidence="2" type="ORF">G3561_11100</name>
    <name evidence="3" type="ORF">GCE86_08945</name>
</gene>
<dbReference type="Proteomes" id="UP000402241">
    <property type="component" value="Chromosome"/>
</dbReference>
<protein>
    <recommendedName>
        <fullName evidence="1">KAP NTPase domain-containing protein</fullName>
    </recommendedName>
</protein>
<evidence type="ECO:0000313" key="2">
    <source>
        <dbReference type="EMBL" id="NES28088.1"/>
    </source>
</evidence>
<dbReference type="InterPro" id="IPR011646">
    <property type="entry name" value="KAP_P-loop"/>
</dbReference>
<feature type="domain" description="KAP NTPase" evidence="1">
    <location>
        <begin position="35"/>
        <end position="331"/>
    </location>
</feature>
<reference evidence="2 5" key="2">
    <citation type="submission" date="2020-02" db="EMBL/GenBank/DDBJ databases">
        <title>WGS of Micromonospora spp. isolated from hot spring.</title>
        <authorList>
            <person name="Thawai C."/>
        </authorList>
    </citation>
    <scope>NUCLEOTIDE SEQUENCE [LARGE SCALE GENOMIC DNA]</scope>
    <source>
        <strain evidence="2 5">TMS7</strain>
    </source>
</reference>
<dbReference type="EMBL" id="CP045309">
    <property type="protein sequence ID" value="QGL47163.1"/>
    <property type="molecule type" value="Genomic_DNA"/>
</dbReference>
<name>A0AAJ2ZFR2_9ACTN</name>
<evidence type="ECO:0000259" key="1">
    <source>
        <dbReference type="Pfam" id="PF07693"/>
    </source>
</evidence>
<dbReference type="AlphaFoldDB" id="A0AAJ2ZFR2"/>
<dbReference type="Gene3D" id="3.40.50.300">
    <property type="entry name" value="P-loop containing nucleotide triphosphate hydrolases"/>
    <property type="match status" value="1"/>
</dbReference>
<dbReference type="PANTHER" id="PTHR22674:SF6">
    <property type="entry name" value="NTPASE KAP FAMILY P-LOOP DOMAIN-CONTAINING PROTEIN 1"/>
    <property type="match status" value="1"/>
</dbReference>
<reference evidence="3 4" key="1">
    <citation type="submission" date="2019-10" db="EMBL/GenBank/DDBJ databases">
        <title>Genome Sequence of Micromonospora terminaliae DSM 101760.</title>
        <authorList>
            <person name="Guo L."/>
        </authorList>
    </citation>
    <scope>NUCLEOTIDE SEQUENCE [LARGE SCALE GENOMIC DNA]</scope>
    <source>
        <strain evidence="3 4">DSM 101760</strain>
    </source>
</reference>
<dbReference type="PANTHER" id="PTHR22674">
    <property type="entry name" value="NTPASE, KAP FAMILY P-LOOP DOMAIN-CONTAINING 1"/>
    <property type="match status" value="1"/>
</dbReference>
<dbReference type="SUPFAM" id="SSF52540">
    <property type="entry name" value="P-loop containing nucleoside triphosphate hydrolases"/>
    <property type="match status" value="1"/>
</dbReference>
<accession>A0AAJ2ZFR2</accession>
<dbReference type="EMBL" id="JAAHBZ010000003">
    <property type="protein sequence ID" value="NES28088.1"/>
    <property type="molecule type" value="Genomic_DNA"/>
</dbReference>
<dbReference type="Pfam" id="PF07693">
    <property type="entry name" value="KAP_NTPase"/>
    <property type="match status" value="1"/>
</dbReference>
<evidence type="ECO:0000313" key="4">
    <source>
        <dbReference type="Proteomes" id="UP000402241"/>
    </source>
</evidence>
<evidence type="ECO:0000313" key="3">
    <source>
        <dbReference type="EMBL" id="QGL47163.1"/>
    </source>
</evidence>